<dbReference type="InterPro" id="IPR043128">
    <property type="entry name" value="Rev_trsase/Diguanyl_cyclase"/>
</dbReference>
<gene>
    <name evidence="4" type="ORF">PR001_g25399</name>
</gene>
<sequence length="712" mass="80904">MDGLEAHPKDLQALAVLPFPSTLRAMQSFLGSLNYYSRFIEDFAISVLYELRESDFHEITRKNPKKVWSRKQTVTFARKLPLVNIDGPEPNEGSRFIEDFAIYASVLYELRESDFHEITRKKPKESVVEEANNDDREETPAGEDRWTRAERAFTVLKTKIAATPVLRHWGLRKVDYLGHQVSMDGLEAHPKDLQALAVLPFPSTLRAMQSFLGGLNYYSRFIEDFAIYASVLHELRESDFHEITRKKPKESVVEEPNSDDREETPAGEDRWTRAERAFTVLKTKNAATPVLRHFDPDRPSVVVVYASKWAVSAALMQEHDGVYWPVTFTSRTLKSNKINYGIVDKEVLALLRILESKGFHGRLGRWTALLSPWTLEIVKCTKGEDEILGTLAATVTPRANVDEALIEIAPQKQPQQVIAMPLPTVEPEEKLLVVSFDGSARVKRGGGAYSAIVWQLPQWKVVFAASEYMAELTVNEAEYRGMMLCLDLVAPLDRARLIICGDSNLVIRQMRGEIECKAPGLKLLRSKAMEKLRSWPDHEFLHMKRDWNQSADKLAGAALQRGDGEVVTSEEDKLDLIALNRLDELLMPKSAYSIAHVAAVTRSVRRRRVSSGVLQEEIVQRTRCELILQAQNEERWIVDLKAYLKGEVGNLPSDEAKNCAKLADDYEVDELDLLFYCPTTAQTDEDRDLVARLVVSETLQQDFLHHYHTSLE</sequence>
<dbReference type="Proteomes" id="UP000429607">
    <property type="component" value="Unassembled WGS sequence"/>
</dbReference>
<dbReference type="PANTHER" id="PTHR33064">
    <property type="entry name" value="POL PROTEIN"/>
    <property type="match status" value="1"/>
</dbReference>
<dbReference type="InterPro" id="IPR002156">
    <property type="entry name" value="RNaseH_domain"/>
</dbReference>
<evidence type="ECO:0000313" key="4">
    <source>
        <dbReference type="EMBL" id="KAE8976501.1"/>
    </source>
</evidence>
<feature type="domain" description="RNase H type-1" evidence="2">
    <location>
        <begin position="436"/>
        <end position="556"/>
    </location>
</feature>
<dbReference type="EMBL" id="QXFV01003465">
    <property type="protein sequence ID" value="KAE8976501.1"/>
    <property type="molecule type" value="Genomic_DNA"/>
</dbReference>
<dbReference type="PANTHER" id="PTHR33064:SF37">
    <property type="entry name" value="RIBONUCLEASE H"/>
    <property type="match status" value="1"/>
</dbReference>
<dbReference type="SUPFAM" id="SSF53098">
    <property type="entry name" value="Ribonuclease H-like"/>
    <property type="match status" value="1"/>
</dbReference>
<evidence type="ECO:0000256" key="1">
    <source>
        <dbReference type="SAM" id="MobiDB-lite"/>
    </source>
</evidence>
<accession>A0A6A3I344</accession>
<dbReference type="InterPro" id="IPR041577">
    <property type="entry name" value="RT_RNaseH_2"/>
</dbReference>
<dbReference type="Gene3D" id="3.30.420.10">
    <property type="entry name" value="Ribonuclease H-like superfamily/Ribonuclease H"/>
    <property type="match status" value="1"/>
</dbReference>
<proteinExistence type="predicted"/>
<dbReference type="CDD" id="cd09279">
    <property type="entry name" value="RNase_HI_like"/>
    <property type="match status" value="1"/>
</dbReference>
<organism evidence="4 5">
    <name type="scientific">Phytophthora rubi</name>
    <dbReference type="NCBI Taxonomy" id="129364"/>
    <lineage>
        <taxon>Eukaryota</taxon>
        <taxon>Sar</taxon>
        <taxon>Stramenopiles</taxon>
        <taxon>Oomycota</taxon>
        <taxon>Peronosporomycetes</taxon>
        <taxon>Peronosporales</taxon>
        <taxon>Peronosporaceae</taxon>
        <taxon>Phytophthora</taxon>
    </lineage>
</organism>
<comment type="caution">
    <text evidence="4">The sequence shown here is derived from an EMBL/GenBank/DDBJ whole genome shotgun (WGS) entry which is preliminary data.</text>
</comment>
<evidence type="ECO:0000259" key="3">
    <source>
        <dbReference type="Pfam" id="PF17919"/>
    </source>
</evidence>
<dbReference type="InterPro" id="IPR051320">
    <property type="entry name" value="Viral_Replic_Matur_Polypro"/>
</dbReference>
<feature type="region of interest" description="Disordered" evidence="1">
    <location>
        <begin position="121"/>
        <end position="143"/>
    </location>
</feature>
<dbReference type="InterPro" id="IPR012337">
    <property type="entry name" value="RNaseH-like_sf"/>
</dbReference>
<dbReference type="InterPro" id="IPR043502">
    <property type="entry name" value="DNA/RNA_pol_sf"/>
</dbReference>
<evidence type="ECO:0000259" key="2">
    <source>
        <dbReference type="Pfam" id="PF13456"/>
    </source>
</evidence>
<dbReference type="AlphaFoldDB" id="A0A6A3I344"/>
<dbReference type="SUPFAM" id="SSF56672">
    <property type="entry name" value="DNA/RNA polymerases"/>
    <property type="match status" value="2"/>
</dbReference>
<dbReference type="Pfam" id="PF17919">
    <property type="entry name" value="RT_RNaseH_2"/>
    <property type="match status" value="1"/>
</dbReference>
<dbReference type="InterPro" id="IPR036397">
    <property type="entry name" value="RNaseH_sf"/>
</dbReference>
<reference evidence="4 5" key="1">
    <citation type="submission" date="2018-09" db="EMBL/GenBank/DDBJ databases">
        <title>Genomic investigation of the strawberry pathogen Phytophthora fragariae indicates pathogenicity is determined by transcriptional variation in three key races.</title>
        <authorList>
            <person name="Adams T.M."/>
            <person name="Armitage A.D."/>
            <person name="Sobczyk M.K."/>
            <person name="Bates H.J."/>
            <person name="Dunwell J.M."/>
            <person name="Nellist C.F."/>
            <person name="Harrison R.J."/>
        </authorList>
    </citation>
    <scope>NUCLEOTIDE SEQUENCE [LARGE SCALE GENOMIC DNA]</scope>
    <source>
        <strain evidence="4 5">SCRP249</strain>
    </source>
</reference>
<name>A0A6A3I344_9STRA</name>
<dbReference type="Pfam" id="PF13456">
    <property type="entry name" value="RVT_3"/>
    <property type="match status" value="1"/>
</dbReference>
<evidence type="ECO:0000313" key="5">
    <source>
        <dbReference type="Proteomes" id="UP000429607"/>
    </source>
</evidence>
<protein>
    <submittedName>
        <fullName evidence="4">Uncharacterized protein</fullName>
    </submittedName>
</protein>
<feature type="region of interest" description="Disordered" evidence="1">
    <location>
        <begin position="246"/>
        <end position="269"/>
    </location>
</feature>
<dbReference type="GO" id="GO:0003676">
    <property type="term" value="F:nucleic acid binding"/>
    <property type="evidence" value="ECO:0007669"/>
    <property type="project" value="InterPro"/>
</dbReference>
<dbReference type="Gene3D" id="3.30.70.270">
    <property type="match status" value="3"/>
</dbReference>
<feature type="domain" description="Reverse transcriptase/retrotransposon-derived protein RNase H-like" evidence="3">
    <location>
        <begin position="273"/>
        <end position="355"/>
    </location>
</feature>
<dbReference type="GO" id="GO:0004523">
    <property type="term" value="F:RNA-DNA hybrid ribonuclease activity"/>
    <property type="evidence" value="ECO:0007669"/>
    <property type="project" value="InterPro"/>
</dbReference>